<protein>
    <submittedName>
        <fullName evidence="1">Protein of uncharacterized function (DUF3460)</fullName>
    </submittedName>
</protein>
<dbReference type="STRING" id="1120980.GCA_000745955_00270"/>
<name>A0A376BVH4_9NEIS</name>
<gene>
    <name evidence="1" type="ORF">NCTC10283_02403</name>
</gene>
<reference evidence="1 2" key="1">
    <citation type="submission" date="2018-06" db="EMBL/GenBank/DDBJ databases">
        <authorList>
            <consortium name="Pathogen Informatics"/>
            <person name="Doyle S."/>
        </authorList>
    </citation>
    <scope>NUCLEOTIDE SEQUENCE [LARGE SCALE GENOMIC DNA]</scope>
    <source>
        <strain evidence="1 2">NCTC10283</strain>
    </source>
</reference>
<evidence type="ECO:0000313" key="1">
    <source>
        <dbReference type="EMBL" id="SSY80841.1"/>
    </source>
</evidence>
<dbReference type="AlphaFoldDB" id="A0A376BVH4"/>
<dbReference type="Proteomes" id="UP000254209">
    <property type="component" value="Unassembled WGS sequence"/>
</dbReference>
<sequence length="62" mass="7503">MYYNYQSDTTQFLNEFLEQHPEEAEQRLKNRHLLWDVELNPEEQAGFEAAKLPKKPYAYQPD</sequence>
<keyword evidence="2" id="KW-1185">Reference proteome</keyword>
<evidence type="ECO:0000313" key="2">
    <source>
        <dbReference type="Proteomes" id="UP000254209"/>
    </source>
</evidence>
<dbReference type="Pfam" id="PF11943">
    <property type="entry name" value="DUF3460"/>
    <property type="match status" value="1"/>
</dbReference>
<dbReference type="InterPro" id="IPR021853">
    <property type="entry name" value="DUF3460"/>
</dbReference>
<dbReference type="RefSeq" id="WP_034290846.1">
    <property type="nucleotide sequence ID" value="NZ_CP091519.2"/>
</dbReference>
<accession>A0A376BVH4</accession>
<proteinExistence type="predicted"/>
<dbReference type="OrthoDB" id="5296692at2"/>
<dbReference type="EMBL" id="UFSO01000003">
    <property type="protein sequence ID" value="SSY80841.1"/>
    <property type="molecule type" value="Genomic_DNA"/>
</dbReference>
<organism evidence="1 2">
    <name type="scientific">Alysiella crassa</name>
    <dbReference type="NCBI Taxonomy" id="153491"/>
    <lineage>
        <taxon>Bacteria</taxon>
        <taxon>Pseudomonadati</taxon>
        <taxon>Pseudomonadota</taxon>
        <taxon>Betaproteobacteria</taxon>
        <taxon>Neisseriales</taxon>
        <taxon>Neisseriaceae</taxon>
        <taxon>Alysiella</taxon>
    </lineage>
</organism>